<dbReference type="CDD" id="cd07804">
    <property type="entry name" value="ASKHA_NBD_FGGY_RrXK-like"/>
    <property type="match status" value="1"/>
</dbReference>
<sequence length="517" mass="57504">MKTYFMGIDTGTNSSKGVIIDEECNIVATHQTEHFMENPLPGFYEHDADKDWWGDFCIISNNLLKKSGVSAHQIKAVGASALGADCLPVDENCKPLRKAILYGIDSRATDEIEELTELYGEEQIKKWYGRELCSSDVMPKILWVKNKEPDVYRKTFKFLTGSSFITAKLTGNYVVDRFLGLASFNPLYNPRTWEPVPELCEYVCRPSQLATIKEATDIAGYVTEEASEETGLAVGTPVITGTDDSGAEAISAGVVAAGKMMIQFGSSIYMILGTNELVDDDRLWREEFIVPGLCDISAGTNAAGSLTKWYRDTIFNDFVINETQTGNNAYENMMVNLDDIPPGSNGLITLPYFAGERTPINDPLARGLVIGLDLSHTRDHLYKSALEGVGYSINQQIKLMESHEEVFIDKIYAVGGGAQNNKWLQIVADIIGKDIYTPKETVGACYGDAMMAALGVKYPGFESFDDLTRYIKSGEKYAPNEDNFEKYQCYQGLYDSLYDKNKEVMHHLSSLHNDTHE</sequence>
<dbReference type="PANTHER" id="PTHR43095">
    <property type="entry name" value="SUGAR KINASE"/>
    <property type="match status" value="1"/>
</dbReference>
<dbReference type="SUPFAM" id="SSF53067">
    <property type="entry name" value="Actin-like ATPase domain"/>
    <property type="match status" value="2"/>
</dbReference>
<dbReference type="EMBL" id="NGKA01000017">
    <property type="protein sequence ID" value="RSU09970.1"/>
    <property type="molecule type" value="Genomic_DNA"/>
</dbReference>
<proteinExistence type="inferred from homology"/>
<organism evidence="7 8">
    <name type="scientific">Vagococcus elongatus</name>
    <dbReference type="NCBI Taxonomy" id="180344"/>
    <lineage>
        <taxon>Bacteria</taxon>
        <taxon>Bacillati</taxon>
        <taxon>Bacillota</taxon>
        <taxon>Bacilli</taxon>
        <taxon>Lactobacillales</taxon>
        <taxon>Enterococcaceae</taxon>
        <taxon>Vagococcus</taxon>
    </lineage>
</organism>
<dbReference type="Pfam" id="PF00370">
    <property type="entry name" value="FGGY_N"/>
    <property type="match status" value="1"/>
</dbReference>
<dbReference type="AlphaFoldDB" id="A0A430AP70"/>
<name>A0A430AP70_9ENTE</name>
<dbReference type="InterPro" id="IPR000577">
    <property type="entry name" value="Carb_kinase_FGGY"/>
</dbReference>
<dbReference type="PANTHER" id="PTHR43095:SF5">
    <property type="entry name" value="XYLULOSE KINASE"/>
    <property type="match status" value="1"/>
</dbReference>
<dbReference type="PIRSF" id="PIRSF000538">
    <property type="entry name" value="GlpK"/>
    <property type="match status" value="1"/>
</dbReference>
<dbReference type="PROSITE" id="PS00445">
    <property type="entry name" value="FGGY_KINASES_2"/>
    <property type="match status" value="1"/>
</dbReference>
<dbReference type="Proteomes" id="UP000287605">
    <property type="component" value="Unassembled WGS sequence"/>
</dbReference>
<gene>
    <name evidence="7" type="ORF">CBF29_10355</name>
</gene>
<dbReference type="InterPro" id="IPR018485">
    <property type="entry name" value="FGGY_C"/>
</dbReference>
<evidence type="ECO:0000259" key="6">
    <source>
        <dbReference type="Pfam" id="PF02782"/>
    </source>
</evidence>
<keyword evidence="8" id="KW-1185">Reference proteome</keyword>
<dbReference type="InterPro" id="IPR018484">
    <property type="entry name" value="FGGY_N"/>
</dbReference>
<reference evidence="7 8" key="1">
    <citation type="submission" date="2017-05" db="EMBL/GenBank/DDBJ databases">
        <title>Vagococcus spp. assemblies.</title>
        <authorList>
            <person name="Gulvik C.A."/>
        </authorList>
    </citation>
    <scope>NUCLEOTIDE SEQUENCE [LARGE SCALE GENOMIC DNA]</scope>
    <source>
        <strain evidence="7 8">CCUG 51432</strain>
    </source>
</reference>
<evidence type="ECO:0000256" key="4">
    <source>
        <dbReference type="RuleBase" id="RU003733"/>
    </source>
</evidence>
<keyword evidence="2 4" id="KW-0808">Transferase</keyword>
<dbReference type="InterPro" id="IPR050406">
    <property type="entry name" value="FGGY_Carb_Kinase"/>
</dbReference>
<dbReference type="Pfam" id="PF02782">
    <property type="entry name" value="FGGY_C"/>
    <property type="match status" value="1"/>
</dbReference>
<evidence type="ECO:0000256" key="2">
    <source>
        <dbReference type="ARBA" id="ARBA00022679"/>
    </source>
</evidence>
<dbReference type="GO" id="GO:0016301">
    <property type="term" value="F:kinase activity"/>
    <property type="evidence" value="ECO:0007669"/>
    <property type="project" value="UniProtKB-KW"/>
</dbReference>
<dbReference type="RefSeq" id="WP_126809656.1">
    <property type="nucleotide sequence ID" value="NZ_NGKA01000017.1"/>
</dbReference>
<dbReference type="GO" id="GO:0016773">
    <property type="term" value="F:phosphotransferase activity, alcohol group as acceptor"/>
    <property type="evidence" value="ECO:0007669"/>
    <property type="project" value="InterPro"/>
</dbReference>
<dbReference type="GO" id="GO:0005975">
    <property type="term" value="P:carbohydrate metabolic process"/>
    <property type="evidence" value="ECO:0007669"/>
    <property type="project" value="InterPro"/>
</dbReference>
<evidence type="ECO:0000256" key="1">
    <source>
        <dbReference type="ARBA" id="ARBA00009156"/>
    </source>
</evidence>
<protein>
    <submittedName>
        <fullName evidence="7">Carbohydrate kinase</fullName>
    </submittedName>
</protein>
<comment type="caution">
    <text evidence="7">The sequence shown here is derived from an EMBL/GenBank/DDBJ whole genome shotgun (WGS) entry which is preliminary data.</text>
</comment>
<feature type="domain" description="Carbohydrate kinase FGGY N-terminal" evidence="5">
    <location>
        <begin position="4"/>
        <end position="247"/>
    </location>
</feature>
<dbReference type="InterPro" id="IPR043129">
    <property type="entry name" value="ATPase_NBD"/>
</dbReference>
<evidence type="ECO:0000313" key="8">
    <source>
        <dbReference type="Proteomes" id="UP000287605"/>
    </source>
</evidence>
<feature type="domain" description="Carbohydrate kinase FGGY C-terminal" evidence="6">
    <location>
        <begin position="264"/>
        <end position="454"/>
    </location>
</feature>
<dbReference type="OrthoDB" id="9805576at2"/>
<accession>A0A430AP70</accession>
<dbReference type="InterPro" id="IPR018483">
    <property type="entry name" value="Carb_kinase_FGGY_CS"/>
</dbReference>
<dbReference type="Gene3D" id="3.30.420.40">
    <property type="match status" value="2"/>
</dbReference>
<comment type="similarity">
    <text evidence="1 4">Belongs to the FGGY kinase family.</text>
</comment>
<keyword evidence="3 4" id="KW-0418">Kinase</keyword>
<evidence type="ECO:0000313" key="7">
    <source>
        <dbReference type="EMBL" id="RSU09970.1"/>
    </source>
</evidence>
<evidence type="ECO:0000256" key="3">
    <source>
        <dbReference type="ARBA" id="ARBA00022777"/>
    </source>
</evidence>
<evidence type="ECO:0000259" key="5">
    <source>
        <dbReference type="Pfam" id="PF00370"/>
    </source>
</evidence>